<gene>
    <name evidence="3" type="primary">def_2</name>
    <name evidence="2" type="synonym">def</name>
    <name evidence="3" type="ORF">brsh051_09960</name>
</gene>
<dbReference type="NCBIfam" id="NF001159">
    <property type="entry name" value="PRK00150.1-3"/>
    <property type="match status" value="1"/>
</dbReference>
<dbReference type="GO" id="GO:0006412">
    <property type="term" value="P:translation"/>
    <property type="evidence" value="ECO:0007669"/>
    <property type="project" value="UniProtKB-UniRule"/>
</dbReference>
<dbReference type="InterPro" id="IPR023635">
    <property type="entry name" value="Peptide_deformylase"/>
</dbReference>
<accession>A0AAN0KB19</accession>
<evidence type="ECO:0000313" key="3">
    <source>
        <dbReference type="EMBL" id="BEH01715.1"/>
    </source>
</evidence>
<sequence>MGRRDIWQVQRTGGSPEQEQLLRSRTQLATFGADDLDRLIADLLSTMSSYSICVGLASTQIGVPLRVAIVRRSDADPLVLINPEVTATSGKKDSKRESCMSIWGLCGEVERRDKVRVRYQDRSGASVEEQFHGFESRVVQHEIDHLDGVLYDERLNTDASLESIDIFAGLTPQASDSGVS</sequence>
<dbReference type="Proteomes" id="UP001431656">
    <property type="component" value="Chromosome"/>
</dbReference>
<organism evidence="3 4">
    <name type="scientific">Brooklawnia propionicigenes</name>
    <dbReference type="NCBI Taxonomy" id="3041175"/>
    <lineage>
        <taxon>Bacteria</taxon>
        <taxon>Bacillati</taxon>
        <taxon>Actinomycetota</taxon>
        <taxon>Actinomycetes</taxon>
        <taxon>Propionibacteriales</taxon>
        <taxon>Propionibacteriaceae</taxon>
        <taxon>Brooklawnia</taxon>
    </lineage>
</organism>
<feature type="binding site" evidence="2">
    <location>
        <position position="141"/>
    </location>
    <ligand>
        <name>Fe cation</name>
        <dbReference type="ChEBI" id="CHEBI:24875"/>
    </ligand>
</feature>
<feature type="binding site" evidence="2">
    <location>
        <position position="99"/>
    </location>
    <ligand>
        <name>Fe cation</name>
        <dbReference type="ChEBI" id="CHEBI:24875"/>
    </ligand>
</feature>
<evidence type="ECO:0000313" key="4">
    <source>
        <dbReference type="Proteomes" id="UP001431656"/>
    </source>
</evidence>
<dbReference type="NCBIfam" id="TIGR00079">
    <property type="entry name" value="pept_deformyl"/>
    <property type="match status" value="1"/>
</dbReference>
<keyword evidence="2" id="KW-0408">Iron</keyword>
<comment type="catalytic activity">
    <reaction evidence="2">
        <text>N-terminal N-formyl-L-methionyl-[peptide] + H2O = N-terminal L-methionyl-[peptide] + formate</text>
        <dbReference type="Rhea" id="RHEA:24420"/>
        <dbReference type="Rhea" id="RHEA-COMP:10639"/>
        <dbReference type="Rhea" id="RHEA-COMP:10640"/>
        <dbReference type="ChEBI" id="CHEBI:15377"/>
        <dbReference type="ChEBI" id="CHEBI:15740"/>
        <dbReference type="ChEBI" id="CHEBI:49298"/>
        <dbReference type="ChEBI" id="CHEBI:64731"/>
        <dbReference type="EC" id="3.5.1.88"/>
    </reaction>
</comment>
<dbReference type="SUPFAM" id="SSF56420">
    <property type="entry name" value="Peptide deformylase"/>
    <property type="match status" value="1"/>
</dbReference>
<dbReference type="EMBL" id="AP028056">
    <property type="protein sequence ID" value="BEH01715.1"/>
    <property type="molecule type" value="Genomic_DNA"/>
</dbReference>
<keyword evidence="2" id="KW-0479">Metal-binding</keyword>
<dbReference type="RefSeq" id="WP_425332738.1">
    <property type="nucleotide sequence ID" value="NZ_AP028056.1"/>
</dbReference>
<keyword evidence="2" id="KW-0648">Protein biosynthesis</keyword>
<dbReference type="InterPro" id="IPR036821">
    <property type="entry name" value="Peptide_deformylase_sf"/>
</dbReference>
<dbReference type="Gene3D" id="3.90.45.10">
    <property type="entry name" value="Peptide deformylase"/>
    <property type="match status" value="1"/>
</dbReference>
<dbReference type="PANTHER" id="PTHR10458:SF22">
    <property type="entry name" value="PEPTIDE DEFORMYLASE"/>
    <property type="match status" value="1"/>
</dbReference>
<dbReference type="CDD" id="cd00487">
    <property type="entry name" value="Pep_deformylase"/>
    <property type="match status" value="1"/>
</dbReference>
<dbReference type="Pfam" id="PF01327">
    <property type="entry name" value="Pep_deformylase"/>
    <property type="match status" value="1"/>
</dbReference>
<dbReference type="GO" id="GO:0042586">
    <property type="term" value="F:peptide deformylase activity"/>
    <property type="evidence" value="ECO:0007669"/>
    <property type="project" value="UniProtKB-UniRule"/>
</dbReference>
<feature type="active site" evidence="2">
    <location>
        <position position="142"/>
    </location>
</feature>
<keyword evidence="2" id="KW-0378">Hydrolase</keyword>
<evidence type="ECO:0000256" key="1">
    <source>
        <dbReference type="ARBA" id="ARBA00010759"/>
    </source>
</evidence>
<proteinExistence type="inferred from homology"/>
<keyword evidence="4" id="KW-1185">Reference proteome</keyword>
<dbReference type="PRINTS" id="PR01576">
    <property type="entry name" value="PDEFORMYLASE"/>
</dbReference>
<evidence type="ECO:0000256" key="2">
    <source>
        <dbReference type="HAMAP-Rule" id="MF_00163"/>
    </source>
</evidence>
<comment type="cofactor">
    <cofactor evidence="2">
        <name>Fe(2+)</name>
        <dbReference type="ChEBI" id="CHEBI:29033"/>
    </cofactor>
    <text evidence="2">Binds 1 Fe(2+) ion.</text>
</comment>
<dbReference type="KEGG" id="broo:brsh051_09960"/>
<protein>
    <recommendedName>
        <fullName evidence="2">Peptide deformylase</fullName>
        <shortName evidence="2">PDF</shortName>
        <ecNumber evidence="2">3.5.1.88</ecNumber>
    </recommendedName>
    <alternativeName>
        <fullName evidence="2">Polypeptide deformylase</fullName>
    </alternativeName>
</protein>
<dbReference type="EC" id="3.5.1.88" evidence="2"/>
<dbReference type="GO" id="GO:0046872">
    <property type="term" value="F:metal ion binding"/>
    <property type="evidence" value="ECO:0007669"/>
    <property type="project" value="UniProtKB-KW"/>
</dbReference>
<dbReference type="HAMAP" id="MF_00163">
    <property type="entry name" value="Pep_deformylase"/>
    <property type="match status" value="1"/>
</dbReference>
<name>A0AAN0KB19_9ACTN</name>
<dbReference type="AlphaFoldDB" id="A0AAN0KB19"/>
<comment type="similarity">
    <text evidence="1 2">Belongs to the polypeptide deformylase family.</text>
</comment>
<reference evidence="3" key="1">
    <citation type="journal article" date="2024" name="Int. J. Syst. Evol. Microbiol.">
        <title>Brooklawnia propionicigenes sp. nov., a facultatively anaerobic, propionate-producing bacterium isolated from a methanogenic reactor treating waste from cattle farms.</title>
        <authorList>
            <person name="Akita Y."/>
            <person name="Ueki A."/>
            <person name="Tonouchi A."/>
            <person name="Sugawara Y."/>
            <person name="Honma S."/>
            <person name="Kaku N."/>
            <person name="Ueki K."/>
        </authorList>
    </citation>
    <scope>NUCLEOTIDE SEQUENCE</scope>
    <source>
        <strain evidence="3">SH051</strain>
    </source>
</reference>
<dbReference type="PANTHER" id="PTHR10458">
    <property type="entry name" value="PEPTIDE DEFORMYLASE"/>
    <property type="match status" value="1"/>
</dbReference>
<comment type="function">
    <text evidence="2">Removes the formyl group from the N-terminal Met of newly synthesized proteins. Requires at least a dipeptide for an efficient rate of reaction. N-terminal L-methionine is a prerequisite for activity but the enzyme has broad specificity at other positions.</text>
</comment>
<feature type="binding site" evidence="2">
    <location>
        <position position="145"/>
    </location>
    <ligand>
        <name>Fe cation</name>
        <dbReference type="ChEBI" id="CHEBI:24875"/>
    </ligand>
</feature>